<evidence type="ECO:0000313" key="1">
    <source>
        <dbReference type="EMBL" id="GLQ54585.1"/>
    </source>
</evidence>
<proteinExistence type="predicted"/>
<keyword evidence="2" id="KW-1185">Reference proteome</keyword>
<dbReference type="InterPro" id="IPR029060">
    <property type="entry name" value="PIN-like_dom_sf"/>
</dbReference>
<organism evidence="1 2">
    <name type="scientific">Devosia nitrariae</name>
    <dbReference type="NCBI Taxonomy" id="2071872"/>
    <lineage>
        <taxon>Bacteria</taxon>
        <taxon>Pseudomonadati</taxon>
        <taxon>Pseudomonadota</taxon>
        <taxon>Alphaproteobacteria</taxon>
        <taxon>Hyphomicrobiales</taxon>
        <taxon>Devosiaceae</taxon>
        <taxon>Devosia</taxon>
    </lineage>
</organism>
<dbReference type="Proteomes" id="UP001156691">
    <property type="component" value="Unassembled WGS sequence"/>
</dbReference>
<keyword evidence="1" id="KW-0238">DNA-binding</keyword>
<dbReference type="RefSeq" id="WP_284340036.1">
    <property type="nucleotide sequence ID" value="NZ_BSNS01000008.1"/>
</dbReference>
<protein>
    <submittedName>
        <fullName evidence="1">DNA-binding protein</fullName>
    </submittedName>
</protein>
<comment type="caution">
    <text evidence="1">The sequence shown here is derived from an EMBL/GenBank/DDBJ whole genome shotgun (WGS) entry which is preliminary data.</text>
</comment>
<gene>
    <name evidence="1" type="ORF">GCM10010862_18440</name>
</gene>
<dbReference type="Gene3D" id="3.40.50.1010">
    <property type="entry name" value="5'-nuclease"/>
    <property type="match status" value="1"/>
</dbReference>
<evidence type="ECO:0000313" key="2">
    <source>
        <dbReference type="Proteomes" id="UP001156691"/>
    </source>
</evidence>
<dbReference type="EMBL" id="BSNS01000008">
    <property type="protein sequence ID" value="GLQ54585.1"/>
    <property type="molecule type" value="Genomic_DNA"/>
</dbReference>
<dbReference type="GO" id="GO:0003677">
    <property type="term" value="F:DNA binding"/>
    <property type="evidence" value="ECO:0007669"/>
    <property type="project" value="UniProtKB-KW"/>
</dbReference>
<sequence length="193" mass="21373">MAEFDFDGAVRWARFDPRRTLARRADSALPFATEERIGGQALLLDTCVYIDQLQGRAPDIVGALINARQTNHSSVALQELMHTVGVLDPDDARSSGPIDAIRRLVRAMPPHRTFSPDIDVLGRAALLSGILCRLQGYGREQKLRVLHDCVLFLQAQKLGFTVLTANVGDFDILLQMVPAGRALLYRRKGPEAR</sequence>
<reference evidence="2" key="1">
    <citation type="journal article" date="2019" name="Int. J. Syst. Evol. Microbiol.">
        <title>The Global Catalogue of Microorganisms (GCM) 10K type strain sequencing project: providing services to taxonomists for standard genome sequencing and annotation.</title>
        <authorList>
            <consortium name="The Broad Institute Genomics Platform"/>
            <consortium name="The Broad Institute Genome Sequencing Center for Infectious Disease"/>
            <person name="Wu L."/>
            <person name="Ma J."/>
        </authorList>
    </citation>
    <scope>NUCLEOTIDE SEQUENCE [LARGE SCALE GENOMIC DNA]</scope>
    <source>
        <strain evidence="2">NBRC 112416</strain>
    </source>
</reference>
<dbReference type="SUPFAM" id="SSF88723">
    <property type="entry name" value="PIN domain-like"/>
    <property type="match status" value="1"/>
</dbReference>
<name>A0ABQ5W3T7_9HYPH</name>
<accession>A0ABQ5W3T7</accession>